<evidence type="ECO:0000313" key="3">
    <source>
        <dbReference type="Proteomes" id="UP000004014"/>
    </source>
</evidence>
<feature type="transmembrane region" description="Helical" evidence="1">
    <location>
        <begin position="269"/>
        <end position="294"/>
    </location>
</feature>
<feature type="transmembrane region" description="Helical" evidence="1">
    <location>
        <begin position="355"/>
        <end position="377"/>
    </location>
</feature>
<accession>A0AA87K351</accession>
<protein>
    <recommendedName>
        <fullName evidence="4">ABC transporter permease</fullName>
    </recommendedName>
</protein>
<feature type="transmembrane region" description="Helical" evidence="1">
    <location>
        <begin position="169"/>
        <end position="195"/>
    </location>
</feature>
<evidence type="ECO:0000256" key="1">
    <source>
        <dbReference type="SAM" id="Phobius"/>
    </source>
</evidence>
<comment type="caution">
    <text evidence="2">The sequence shown here is derived from an EMBL/GenBank/DDBJ whole genome shotgun (WGS) entry which is preliminary data.</text>
</comment>
<feature type="transmembrane region" description="Helical" evidence="1">
    <location>
        <begin position="301"/>
        <end position="319"/>
    </location>
</feature>
<dbReference type="AlphaFoldDB" id="A0AA87K351"/>
<evidence type="ECO:0000313" key="2">
    <source>
        <dbReference type="EMBL" id="EHC02190.1"/>
    </source>
</evidence>
<dbReference type="Proteomes" id="UP000004014">
    <property type="component" value="Unassembled WGS sequence"/>
</dbReference>
<dbReference type="RefSeq" id="WP_002941923.1">
    <property type="nucleotide sequence ID" value="NZ_AEYY01000041.1"/>
</dbReference>
<feature type="transmembrane region" description="Helical" evidence="1">
    <location>
        <begin position="216"/>
        <end position="249"/>
    </location>
</feature>
<name>A0AA87K351_STRSU</name>
<evidence type="ECO:0008006" key="4">
    <source>
        <dbReference type="Google" id="ProtNLM"/>
    </source>
</evidence>
<gene>
    <name evidence="2" type="ORF">SSUR61_1605</name>
</gene>
<keyword evidence="1" id="KW-1133">Transmembrane helix</keyword>
<sequence length="383" mass="42724">MTYKKFLFAQLVKNKLTYVPLVLLLLACLGTLFLNHQASQANNLGAQIRQNQLTNAQAIEENKARLESLDPESEEYVYISKSIEDGQAIIASDEEFLKAFTAGQWDQVYDRQLDYLSSAKASLEAHSPEKDVLDALDREIAYYTALSKIDLPFEDTHFPHTAFQFLPSLFTYIFPALLPVGIAFVLTNVYGGACAGKLDKYRMLPLFRGQRMVQELAVGFVFSLLLFGLVSLVSFLAAGLVFGFGSLHYPTLSYSLNSFQLSFVSIGSVLLPTLLLQVLSLVFISSLVYLISLVTKNRMTALFLSTVSLFSMVWLPSLLNPLFKIAHLLPTTYMRSFEIATGVFQKSIENHTLSWGMGIPVILVWTGLIIGLSYVFLGRTDKT</sequence>
<dbReference type="PROSITE" id="PS51257">
    <property type="entry name" value="PROKAR_LIPOPROTEIN"/>
    <property type="match status" value="1"/>
</dbReference>
<keyword evidence="1" id="KW-0812">Transmembrane</keyword>
<keyword evidence="1" id="KW-0472">Membrane</keyword>
<dbReference type="EMBL" id="AEYY01000041">
    <property type="protein sequence ID" value="EHC02190.1"/>
    <property type="molecule type" value="Genomic_DNA"/>
</dbReference>
<reference evidence="2 3" key="1">
    <citation type="submission" date="2011-03" db="EMBL/GenBank/DDBJ databases">
        <title>Deep-sequencing identification of multiple resistance mechanism for the high antibiotic-resistance strain Streptococcus suis R61.</title>
        <authorList>
            <person name="Hu P."/>
            <person name="Yang M."/>
            <person name="Jin M."/>
            <person name="Xiao J."/>
        </authorList>
    </citation>
    <scope>NUCLEOTIDE SEQUENCE [LARGE SCALE GENOMIC DNA]</scope>
    <source>
        <strain evidence="2 3">R61</strain>
    </source>
</reference>
<organism evidence="2 3">
    <name type="scientific">Streptococcus suis R61</name>
    <dbReference type="NCBI Taxonomy" id="996306"/>
    <lineage>
        <taxon>Bacteria</taxon>
        <taxon>Bacillati</taxon>
        <taxon>Bacillota</taxon>
        <taxon>Bacilli</taxon>
        <taxon>Lactobacillales</taxon>
        <taxon>Streptococcaceae</taxon>
        <taxon>Streptococcus</taxon>
    </lineage>
</organism>
<proteinExistence type="predicted"/>